<dbReference type="EMBL" id="ML143509">
    <property type="protein sequence ID" value="TBU23314.1"/>
    <property type="molecule type" value="Genomic_DNA"/>
</dbReference>
<name>A0A4Q9M889_9APHY</name>
<reference evidence="2" key="1">
    <citation type="submission" date="2019-01" db="EMBL/GenBank/DDBJ databases">
        <title>Draft genome sequences of three monokaryotic isolates of the white-rot basidiomycete fungus Dichomitus squalens.</title>
        <authorList>
            <consortium name="DOE Joint Genome Institute"/>
            <person name="Lopez S.C."/>
            <person name="Andreopoulos B."/>
            <person name="Pangilinan J."/>
            <person name="Lipzen A."/>
            <person name="Riley R."/>
            <person name="Ahrendt S."/>
            <person name="Ng V."/>
            <person name="Barry K."/>
            <person name="Daum C."/>
            <person name="Grigoriev I.V."/>
            <person name="Hilden K.S."/>
            <person name="Makela M.R."/>
            <person name="de Vries R.P."/>
        </authorList>
    </citation>
    <scope>NUCLEOTIDE SEQUENCE [LARGE SCALE GENOMIC DNA]</scope>
    <source>
        <strain evidence="2">OM18370.1</strain>
    </source>
</reference>
<evidence type="ECO:0000313" key="2">
    <source>
        <dbReference type="EMBL" id="TBU23314.1"/>
    </source>
</evidence>
<sequence length="70" mass="7891">MTENYCFIAGAVVFLYDSMMTTGEEIRCFAGRKVAGAAVLFWLNKYMTILFLVWQLATGLNISDKVCTRP</sequence>
<dbReference type="Pfam" id="PF20151">
    <property type="entry name" value="DUF6533"/>
    <property type="match status" value="1"/>
</dbReference>
<gene>
    <name evidence="2" type="ORF">BD311DRAFT_781802</name>
</gene>
<protein>
    <recommendedName>
        <fullName evidence="1">DUF6533 domain-containing protein</fullName>
    </recommendedName>
</protein>
<dbReference type="AlphaFoldDB" id="A0A4Q9M889"/>
<organism evidence="2">
    <name type="scientific">Dichomitus squalens</name>
    <dbReference type="NCBI Taxonomy" id="114155"/>
    <lineage>
        <taxon>Eukaryota</taxon>
        <taxon>Fungi</taxon>
        <taxon>Dikarya</taxon>
        <taxon>Basidiomycota</taxon>
        <taxon>Agaricomycotina</taxon>
        <taxon>Agaricomycetes</taxon>
        <taxon>Polyporales</taxon>
        <taxon>Polyporaceae</taxon>
        <taxon>Dichomitus</taxon>
    </lineage>
</organism>
<dbReference type="InterPro" id="IPR045340">
    <property type="entry name" value="DUF6533"/>
</dbReference>
<evidence type="ECO:0000259" key="1">
    <source>
        <dbReference type="Pfam" id="PF20151"/>
    </source>
</evidence>
<dbReference type="OrthoDB" id="2749098at2759"/>
<accession>A0A4Q9M889</accession>
<feature type="domain" description="DUF6533" evidence="1">
    <location>
        <begin position="5"/>
        <end position="50"/>
    </location>
</feature>
<dbReference type="Proteomes" id="UP000292957">
    <property type="component" value="Unassembled WGS sequence"/>
</dbReference>
<proteinExistence type="predicted"/>